<dbReference type="AlphaFoldDB" id="A0A7X9FTI1"/>
<dbReference type="Gene3D" id="1.10.530.10">
    <property type="match status" value="1"/>
</dbReference>
<dbReference type="Proteomes" id="UP000524246">
    <property type="component" value="Unassembled WGS sequence"/>
</dbReference>
<name>A0A7X9FTI1_9DELT</name>
<dbReference type="InterPro" id="IPR008258">
    <property type="entry name" value="Transglycosylase_SLT_dom_1"/>
</dbReference>
<evidence type="ECO:0000259" key="1">
    <source>
        <dbReference type="Pfam" id="PF01464"/>
    </source>
</evidence>
<dbReference type="EMBL" id="JAAZON010000586">
    <property type="protein sequence ID" value="NMC64028.1"/>
    <property type="molecule type" value="Genomic_DNA"/>
</dbReference>
<sequence length="311" mass="34460">MKINFSGTYEQTRKLITAPAQKAEKSPEDFSKLLGSISPKEQQHAKITTEKSLMTRQTLPSQRQIHEAMARYNAPEPELKYPESIAGPVKLEAPVDVNNSPESVKTSEGLQPKILKARRISSKEADRLESLSLNERMAEVKSIVAKAGKKHAVDPALGMAVVANESSFDPYAISSDGFNSKGLFQLLDTTGKDMIERLDVRARYNPFNPHMNVELGIGYLRYLHDIFNTETELPNKMRTQIAANSSSLEKLAVAAFNAGEGRVASAQARAKRAGKDPGIYENIKSYLPEITQQYVDRVMASRGAFEGRFID</sequence>
<evidence type="ECO:0000313" key="3">
    <source>
        <dbReference type="Proteomes" id="UP000524246"/>
    </source>
</evidence>
<dbReference type="Pfam" id="PF01464">
    <property type="entry name" value="SLT"/>
    <property type="match status" value="1"/>
</dbReference>
<dbReference type="PANTHER" id="PTHR37423">
    <property type="entry name" value="SOLUBLE LYTIC MUREIN TRANSGLYCOSYLASE-RELATED"/>
    <property type="match status" value="1"/>
</dbReference>
<reference evidence="2 3" key="1">
    <citation type="journal article" date="2020" name="Biotechnol. Biofuels">
        <title>New insights from the biogas microbiome by comprehensive genome-resolved metagenomics of nearly 1600 species originating from multiple anaerobic digesters.</title>
        <authorList>
            <person name="Campanaro S."/>
            <person name="Treu L."/>
            <person name="Rodriguez-R L.M."/>
            <person name="Kovalovszki A."/>
            <person name="Ziels R.M."/>
            <person name="Maus I."/>
            <person name="Zhu X."/>
            <person name="Kougias P.G."/>
            <person name="Basile A."/>
            <person name="Luo G."/>
            <person name="Schluter A."/>
            <person name="Konstantinidis K.T."/>
            <person name="Angelidaki I."/>
        </authorList>
    </citation>
    <scope>NUCLEOTIDE SEQUENCE [LARGE SCALE GENOMIC DNA]</scope>
    <source>
        <strain evidence="2">AS27yjCOA_65</strain>
    </source>
</reference>
<dbReference type="SUPFAM" id="SSF53955">
    <property type="entry name" value="Lysozyme-like"/>
    <property type="match status" value="1"/>
</dbReference>
<feature type="domain" description="Transglycosylase SLT" evidence="1">
    <location>
        <begin position="144"/>
        <end position="275"/>
    </location>
</feature>
<comment type="caution">
    <text evidence="2">The sequence shown here is derived from an EMBL/GenBank/DDBJ whole genome shotgun (WGS) entry which is preliminary data.</text>
</comment>
<organism evidence="2 3">
    <name type="scientific">SAR324 cluster bacterium</name>
    <dbReference type="NCBI Taxonomy" id="2024889"/>
    <lineage>
        <taxon>Bacteria</taxon>
        <taxon>Deltaproteobacteria</taxon>
        <taxon>SAR324 cluster</taxon>
    </lineage>
</organism>
<accession>A0A7X9FTI1</accession>
<evidence type="ECO:0000313" key="2">
    <source>
        <dbReference type="EMBL" id="NMC64028.1"/>
    </source>
</evidence>
<dbReference type="InterPro" id="IPR023346">
    <property type="entry name" value="Lysozyme-like_dom_sf"/>
</dbReference>
<dbReference type="PANTHER" id="PTHR37423:SF2">
    <property type="entry name" value="MEMBRANE-BOUND LYTIC MUREIN TRANSGLYCOSYLASE C"/>
    <property type="match status" value="1"/>
</dbReference>
<gene>
    <name evidence="2" type="ORF">GYA55_12770</name>
</gene>
<protein>
    <submittedName>
        <fullName evidence="2">Transglycosylase SLT domain-containing protein</fullName>
    </submittedName>
</protein>
<proteinExistence type="predicted"/>